<evidence type="ECO:0000259" key="1">
    <source>
        <dbReference type="PROSITE" id="PS51272"/>
    </source>
</evidence>
<sequence length="238" mass="26796">MLSRRTLFFGATGAFCLGIFIFLSGTPTQGDQQVNTPLYADVPIESSHFQNITEARTLGLMTGYPDNKFGPSVKLNRANVVKAFGKYIEQTTGKKVDEFDLNDVEPFIDVPANTQDQELYWYSLLVKKEGIFKGANNRLMPTDAISRRQMAMVIVRAFDLPDLPDVKSRVIDHDPSFGEEDRTAIDILSKHRITTVSEFRPRETTSRGQFASFLVAAFHAVHDEYPPPTVEEIEIEES</sequence>
<keyword evidence="2" id="KW-0858">Xylan degradation</keyword>
<protein>
    <submittedName>
        <fullName evidence="2">Endo-1,4-beta-xylanase A</fullName>
        <ecNumber evidence="2">3.2.1.8</ecNumber>
    </submittedName>
</protein>
<keyword evidence="2" id="KW-0378">Hydrolase</keyword>
<accession>M7NLC8</accession>
<dbReference type="Proteomes" id="UP000011919">
    <property type="component" value="Unassembled WGS sequence"/>
</dbReference>
<comment type="caution">
    <text evidence="2">The sequence shown here is derived from an EMBL/GenBank/DDBJ whole genome shotgun (WGS) entry which is preliminary data.</text>
</comment>
<organism evidence="2 3">
    <name type="scientific">Bhargavaea cecembensis DSE10</name>
    <dbReference type="NCBI Taxonomy" id="1235279"/>
    <lineage>
        <taxon>Bacteria</taxon>
        <taxon>Bacillati</taxon>
        <taxon>Bacillota</taxon>
        <taxon>Bacilli</taxon>
        <taxon>Bacillales</taxon>
        <taxon>Caryophanaceae</taxon>
        <taxon>Bhargavaea</taxon>
    </lineage>
</organism>
<dbReference type="AlphaFoldDB" id="M7NLC8"/>
<gene>
    <name evidence="2" type="primary">xynA1_1</name>
    <name evidence="2" type="ORF">C772_00265</name>
</gene>
<dbReference type="PROSITE" id="PS51272">
    <property type="entry name" value="SLH"/>
    <property type="match status" value="2"/>
</dbReference>
<dbReference type="GO" id="GO:0045493">
    <property type="term" value="P:xylan catabolic process"/>
    <property type="evidence" value="ECO:0007669"/>
    <property type="project" value="UniProtKB-KW"/>
</dbReference>
<evidence type="ECO:0000313" key="3">
    <source>
        <dbReference type="Proteomes" id="UP000011919"/>
    </source>
</evidence>
<reference evidence="2 3" key="1">
    <citation type="journal article" date="2013" name="Genome Announc.">
        <title>Draft Genome Sequence of Bhargavaea cecembensis Strain DSE10T, Isolated from a Deep-Sea Sediment Sample Collected at a Depth of 5,904 m from the Chagos-Laccadive Ridge System in the Indian Ocean.</title>
        <authorList>
            <person name="Shivaji S."/>
            <person name="Ara S."/>
            <person name="Begum Z."/>
            <person name="Ruth M."/>
            <person name="Singh A."/>
            <person name="Kumar Pinnaka A."/>
        </authorList>
    </citation>
    <scope>NUCLEOTIDE SEQUENCE [LARGE SCALE GENOMIC DNA]</scope>
    <source>
        <strain evidence="2 3">DSE10</strain>
    </source>
</reference>
<dbReference type="STRING" id="1235279.C772_00265"/>
<feature type="domain" description="SLH" evidence="1">
    <location>
        <begin position="35"/>
        <end position="98"/>
    </location>
</feature>
<dbReference type="GO" id="GO:0031176">
    <property type="term" value="F:endo-1,4-beta-xylanase activity"/>
    <property type="evidence" value="ECO:0007669"/>
    <property type="project" value="UniProtKB-EC"/>
</dbReference>
<proteinExistence type="predicted"/>
<keyword evidence="2" id="KW-0119">Carbohydrate metabolism</keyword>
<feature type="domain" description="SLH" evidence="1">
    <location>
        <begin position="103"/>
        <end position="168"/>
    </location>
</feature>
<keyword evidence="2" id="KW-0326">Glycosidase</keyword>
<dbReference type="EMBL" id="AOFT01000001">
    <property type="protein sequence ID" value="EMR07936.1"/>
    <property type="molecule type" value="Genomic_DNA"/>
</dbReference>
<dbReference type="InterPro" id="IPR001119">
    <property type="entry name" value="SLH_dom"/>
</dbReference>
<dbReference type="EC" id="3.2.1.8" evidence="2"/>
<dbReference type="Pfam" id="PF00395">
    <property type="entry name" value="SLH"/>
    <property type="match status" value="1"/>
</dbReference>
<keyword evidence="3" id="KW-1185">Reference proteome</keyword>
<evidence type="ECO:0000313" key="2">
    <source>
        <dbReference type="EMBL" id="EMR07936.1"/>
    </source>
</evidence>
<dbReference type="eggNOG" id="COG2755">
    <property type="taxonomic scope" value="Bacteria"/>
</dbReference>
<name>M7NLC8_9BACL</name>
<keyword evidence="2" id="KW-0624">Polysaccharide degradation</keyword>